<dbReference type="PANTHER" id="PTHR10974">
    <property type="entry name" value="FI08016P-RELATED"/>
    <property type="match status" value="1"/>
</dbReference>
<dbReference type="PANTHER" id="PTHR10974:SF1">
    <property type="entry name" value="FI08016P-RELATED"/>
    <property type="match status" value="1"/>
</dbReference>
<reference evidence="2 3" key="1">
    <citation type="submission" date="2013-11" db="EMBL/GenBank/DDBJ databases">
        <title>Genome sequencing of Stegodyphus mimosarum.</title>
        <authorList>
            <person name="Bechsgaard J."/>
        </authorList>
    </citation>
    <scope>NUCLEOTIDE SEQUENCE [LARGE SCALE GENOMIC DNA]</scope>
</reference>
<dbReference type="SUPFAM" id="SSF53649">
    <property type="entry name" value="Alkaline phosphatase-like"/>
    <property type="match status" value="1"/>
</dbReference>
<dbReference type="Gene3D" id="3.40.720.10">
    <property type="entry name" value="Alkaline Phosphatase, subunit A"/>
    <property type="match status" value="1"/>
</dbReference>
<keyword evidence="3" id="KW-1185">Reference proteome</keyword>
<dbReference type="CDD" id="cd16021">
    <property type="entry name" value="ALP_like"/>
    <property type="match status" value="1"/>
</dbReference>
<keyword evidence="1" id="KW-0812">Transmembrane</keyword>
<name>A0A087TQU8_STEMI</name>
<dbReference type="OMA" id="CCCHETG"/>
<dbReference type="STRING" id="407821.A0A087TQU8"/>
<dbReference type="Proteomes" id="UP000054359">
    <property type="component" value="Unassembled WGS sequence"/>
</dbReference>
<dbReference type="OrthoDB" id="6412187at2759"/>
<feature type="transmembrane region" description="Helical" evidence="1">
    <location>
        <begin position="12"/>
        <end position="31"/>
    </location>
</feature>
<dbReference type="FunFam" id="3.40.720.10:FF:000017">
    <property type="entry name" value="Predicted protein"/>
    <property type="match status" value="1"/>
</dbReference>
<accession>A0A087TQU8</accession>
<sequence>MKKPAVKTTAYLLCALGIVYSVLYYLSYLPFNTPLKNTAPLESKITGINLVPEFQKFVLFTQGCKVPKYDPFDKTILEYYKNISGDIECSGKRYLNIVNNKVILDNTQVQKDFKGKKFVCTYRSILRNPKNDTSRADNKFEYSKEKLLKFGEDLPSEFVKAFCRTNSTVVYEEFLASTPLKPQVEERCEKSSSKRLTKTPLNIIVVGIDSISKLNFERHFKRTAEFVRNNLKMFEFHGYMKVADNTFPNLTPMLTGHFIKHYYTSKNKDRYFDDLDFIWKNFSVIGYRTLLAEDAPDMATYNYVKNGFQFPPTDYFFRPLTIAIEDTPWHKRSKVDCLQAKPEIKVLFDYLRSFLSAMESRPYFAFTWAARLTHGKLNKAGLADKPAFELLSDIKNMGLLNKSMLIFMSDHGIRFGGIRKTYIGKVEERMPFLFISFPPWFLQTYPKVAQNLELNQFRLTTPFDIHETFVDLYQMMSNDYSYNPTPYGISLFKKISVERNCNSAFILPHWCVCHDYHKIPSKDESSRKVANILLEAVNNITQPYRDSCAELKLSSIIDVRVSKPIKEMLTYSELERAGDEKSVVFDDSIGSHLEYQVTLQAKPGGAEFESTLQYIKDTFKLADISRINKYGNQGDCINDSEMRKYCFCLKSGNVTLPS</sequence>
<dbReference type="EMBL" id="KK116341">
    <property type="protein sequence ID" value="KFM67487.1"/>
    <property type="molecule type" value="Genomic_DNA"/>
</dbReference>
<dbReference type="InterPro" id="IPR004245">
    <property type="entry name" value="DUF229"/>
</dbReference>
<dbReference type="InterPro" id="IPR017850">
    <property type="entry name" value="Alkaline_phosphatase_core_sf"/>
</dbReference>
<evidence type="ECO:0000313" key="3">
    <source>
        <dbReference type="Proteomes" id="UP000054359"/>
    </source>
</evidence>
<dbReference type="AlphaFoldDB" id="A0A087TQU8"/>
<organism evidence="2 3">
    <name type="scientific">Stegodyphus mimosarum</name>
    <name type="common">African social velvet spider</name>
    <dbReference type="NCBI Taxonomy" id="407821"/>
    <lineage>
        <taxon>Eukaryota</taxon>
        <taxon>Metazoa</taxon>
        <taxon>Ecdysozoa</taxon>
        <taxon>Arthropoda</taxon>
        <taxon>Chelicerata</taxon>
        <taxon>Arachnida</taxon>
        <taxon>Araneae</taxon>
        <taxon>Araneomorphae</taxon>
        <taxon>Entelegynae</taxon>
        <taxon>Eresoidea</taxon>
        <taxon>Eresidae</taxon>
        <taxon>Stegodyphus</taxon>
    </lineage>
</organism>
<gene>
    <name evidence="2" type="ORF">X975_05855</name>
</gene>
<dbReference type="GO" id="GO:0005615">
    <property type="term" value="C:extracellular space"/>
    <property type="evidence" value="ECO:0007669"/>
    <property type="project" value="TreeGrafter"/>
</dbReference>
<feature type="non-terminal residue" evidence="2">
    <location>
        <position position="658"/>
    </location>
</feature>
<keyword evidence="1" id="KW-0472">Membrane</keyword>
<dbReference type="Pfam" id="PF02995">
    <property type="entry name" value="DUF229"/>
    <property type="match status" value="1"/>
</dbReference>
<evidence type="ECO:0000256" key="1">
    <source>
        <dbReference type="SAM" id="Phobius"/>
    </source>
</evidence>
<proteinExistence type="predicted"/>
<keyword evidence="1" id="KW-1133">Transmembrane helix</keyword>
<evidence type="ECO:0000313" key="2">
    <source>
        <dbReference type="EMBL" id="KFM67487.1"/>
    </source>
</evidence>
<protein>
    <submittedName>
        <fullName evidence="2">Uncharacterized protein</fullName>
    </submittedName>
</protein>